<evidence type="ECO:0000256" key="1">
    <source>
        <dbReference type="ARBA" id="ARBA00023015"/>
    </source>
</evidence>
<feature type="compositionally biased region" description="Low complexity" evidence="5">
    <location>
        <begin position="1"/>
        <end position="18"/>
    </location>
</feature>
<dbReference type="GO" id="GO:0000976">
    <property type="term" value="F:transcription cis-regulatory region binding"/>
    <property type="evidence" value="ECO:0007669"/>
    <property type="project" value="TreeGrafter"/>
</dbReference>
<reference evidence="7" key="1">
    <citation type="submission" date="2013-01" db="EMBL/GenBank/DDBJ databases">
        <title>Genome draft of Hydrogenophaga taeniospiralis 2K1.</title>
        <authorList>
            <person name="Gomila M."/>
            <person name="Lalucat J."/>
        </authorList>
    </citation>
    <scope>NUCLEOTIDE SEQUENCE</scope>
    <source>
        <strain evidence="7">CCUG 15921</strain>
    </source>
</reference>
<dbReference type="PANTHER" id="PTHR30055">
    <property type="entry name" value="HTH-TYPE TRANSCRIPTIONAL REGULATOR RUTR"/>
    <property type="match status" value="1"/>
</dbReference>
<dbReference type="Pfam" id="PF00440">
    <property type="entry name" value="TetR_N"/>
    <property type="match status" value="1"/>
</dbReference>
<comment type="caution">
    <text evidence="7">The sequence shown here is derived from an EMBL/GenBank/DDBJ whole genome shotgun (WGS) entry which is preliminary data.</text>
</comment>
<dbReference type="Pfam" id="PF17939">
    <property type="entry name" value="TetR_C_30"/>
    <property type="match status" value="1"/>
</dbReference>
<dbReference type="GO" id="GO:0003700">
    <property type="term" value="F:DNA-binding transcription factor activity"/>
    <property type="evidence" value="ECO:0007669"/>
    <property type="project" value="TreeGrafter"/>
</dbReference>
<keyword evidence="8" id="KW-1185">Reference proteome</keyword>
<dbReference type="Gene3D" id="1.10.357.10">
    <property type="entry name" value="Tetracycline Repressor, domain 2"/>
    <property type="match status" value="1"/>
</dbReference>
<name>A0A9X4NNF3_9BURK</name>
<feature type="region of interest" description="Disordered" evidence="5">
    <location>
        <begin position="226"/>
        <end position="254"/>
    </location>
</feature>
<keyword evidence="1" id="KW-0805">Transcription regulation</keyword>
<dbReference type="InterPro" id="IPR001647">
    <property type="entry name" value="HTH_TetR"/>
</dbReference>
<dbReference type="PANTHER" id="PTHR30055:SF234">
    <property type="entry name" value="HTH-TYPE TRANSCRIPTIONAL REGULATOR BETI"/>
    <property type="match status" value="1"/>
</dbReference>
<dbReference type="SUPFAM" id="SSF48498">
    <property type="entry name" value="Tetracyclin repressor-like, C-terminal domain"/>
    <property type="match status" value="1"/>
</dbReference>
<feature type="domain" description="HTH tetR-type" evidence="6">
    <location>
        <begin position="23"/>
        <end position="83"/>
    </location>
</feature>
<keyword evidence="2 4" id="KW-0238">DNA-binding</keyword>
<dbReference type="InterPro" id="IPR036271">
    <property type="entry name" value="Tet_transcr_reg_TetR-rel_C_sf"/>
</dbReference>
<evidence type="ECO:0000256" key="2">
    <source>
        <dbReference type="ARBA" id="ARBA00023125"/>
    </source>
</evidence>
<feature type="DNA-binding region" description="H-T-H motif" evidence="4">
    <location>
        <begin position="46"/>
        <end position="65"/>
    </location>
</feature>
<organism evidence="7 8">
    <name type="scientific">Hydrogenophaga taeniospiralis CCUG 15921</name>
    <dbReference type="NCBI Taxonomy" id="1281780"/>
    <lineage>
        <taxon>Bacteria</taxon>
        <taxon>Pseudomonadati</taxon>
        <taxon>Pseudomonadota</taxon>
        <taxon>Betaproteobacteria</taxon>
        <taxon>Burkholderiales</taxon>
        <taxon>Comamonadaceae</taxon>
        <taxon>Hydrogenophaga</taxon>
    </lineage>
</organism>
<evidence type="ECO:0000256" key="4">
    <source>
        <dbReference type="PROSITE-ProRule" id="PRU00335"/>
    </source>
</evidence>
<dbReference type="OrthoDB" id="2356263at2"/>
<feature type="region of interest" description="Disordered" evidence="5">
    <location>
        <begin position="1"/>
        <end position="21"/>
    </location>
</feature>
<dbReference type="Proteomes" id="UP001152876">
    <property type="component" value="Unassembled WGS sequence"/>
</dbReference>
<dbReference type="EMBL" id="AOGK01000002">
    <property type="protein sequence ID" value="MDG5974187.1"/>
    <property type="molecule type" value="Genomic_DNA"/>
</dbReference>
<sequence length="254" mass="27857">MVTRPASPSSRARLASARGTPRPDRQMAILLAAEKLFAQHGYHGVSIRQIAEEAQVPLALVGYYYGPKSELFHAIFEHWQGTIQERLALLQQVLAGPPTEAFLRQVVEAFVRPVLVQRASTEGEYYAQLVGRELARQTPETHRVLTEFFDPLAHSFIDAIHAARPGHDRARAAWAYQFALGALLHHITDHRAPTLSRGRNQVCAPEAAALLVDFITAGIAAVMPLPSSLSPSPTASPSPRRRAPSPSTTSRRQA</sequence>
<evidence type="ECO:0000313" key="7">
    <source>
        <dbReference type="EMBL" id="MDG5974187.1"/>
    </source>
</evidence>
<evidence type="ECO:0000256" key="3">
    <source>
        <dbReference type="ARBA" id="ARBA00023163"/>
    </source>
</evidence>
<evidence type="ECO:0000256" key="5">
    <source>
        <dbReference type="SAM" id="MobiDB-lite"/>
    </source>
</evidence>
<dbReference type="SUPFAM" id="SSF46689">
    <property type="entry name" value="Homeodomain-like"/>
    <property type="match status" value="1"/>
</dbReference>
<dbReference type="InterPro" id="IPR050109">
    <property type="entry name" value="HTH-type_TetR-like_transc_reg"/>
</dbReference>
<evidence type="ECO:0000259" key="6">
    <source>
        <dbReference type="PROSITE" id="PS50977"/>
    </source>
</evidence>
<evidence type="ECO:0000313" key="8">
    <source>
        <dbReference type="Proteomes" id="UP001152876"/>
    </source>
</evidence>
<proteinExistence type="predicted"/>
<dbReference type="AlphaFoldDB" id="A0A9X4NNF3"/>
<accession>A0A9X4NNF3</accession>
<gene>
    <name evidence="7" type="ORF">H010_02922</name>
</gene>
<keyword evidence="3" id="KW-0804">Transcription</keyword>
<dbReference type="PROSITE" id="PS50977">
    <property type="entry name" value="HTH_TETR_2"/>
    <property type="match status" value="1"/>
</dbReference>
<dbReference type="InterPro" id="IPR009057">
    <property type="entry name" value="Homeodomain-like_sf"/>
</dbReference>
<protein>
    <submittedName>
        <fullName evidence="7">TetR family transcriptional regulator</fullName>
    </submittedName>
</protein>
<dbReference type="InterPro" id="IPR041586">
    <property type="entry name" value="PsrA_TetR_C"/>
</dbReference>
<dbReference type="RefSeq" id="WP_068170351.1">
    <property type="nucleotide sequence ID" value="NZ_AOGK01000002.1"/>
</dbReference>